<sequence length="565" mass="63091">MKIKEKILTIMTSILFSVVLVSIISVYFNFNIYITKNILENQYNMSINLINAKYEGDWSVKDGKLYKGEFLINNNYEIVDLIKEACQSEVTIFLNDTRVTTTITENNKRVTGTKADSEISAKVLLNDEKVKETTKIFNDDYKTLYSPIKDKEGKIIGMFFLGIKENTIWKEVKNILLNIIILSLIILIISLFIVTILASKSIVAPIITTSEYLNSLASGNLTFRIDNYTLNRKDEFGIMANSLLESKISLRKIIEKVQTSANKALSQSDSLAAVSEEISSSSDNVTTAIQEISLGISNQTEGLMKISNLTNDFSKALGNIINSIKEVNIKINEIGQMVTNNKTQMDNLESYINYTKEEFNLYKEKISEFAKRFSKISEMCNLINSIASKTNLLALNAAIEATRAGEHGKGFAIVSEEIRKLAEESKISSKNINILVTELTKDSKSMIDNSIILDEKLAEEINIVAKTVNCFNHIFEAINLITPKINDISLNSVAIDNNKNEIVNKIEEAASVSEEISAASEQILSLSEELNAATNDVSLTAQELKEMNDTLIKLLSTFTLSKNDK</sequence>
<evidence type="ECO:0000256" key="6">
    <source>
        <dbReference type="ARBA" id="ARBA00023224"/>
    </source>
</evidence>
<evidence type="ECO:0000259" key="12">
    <source>
        <dbReference type="PROSITE" id="PS50885"/>
    </source>
</evidence>
<dbReference type="SUPFAM" id="SSF58104">
    <property type="entry name" value="Methyl-accepting chemotaxis protein (MCP) signaling domain"/>
    <property type="match status" value="1"/>
</dbReference>
<feature type="domain" description="Methyl-accepting transducer" evidence="11">
    <location>
        <begin position="274"/>
        <end position="524"/>
    </location>
</feature>
<keyword evidence="3 10" id="KW-0812">Transmembrane</keyword>
<dbReference type="InterPro" id="IPR004089">
    <property type="entry name" value="MCPsignal_dom"/>
</dbReference>
<dbReference type="Pfam" id="PF00015">
    <property type="entry name" value="MCPsignal"/>
    <property type="match status" value="1"/>
</dbReference>
<dbReference type="SMART" id="SM00304">
    <property type="entry name" value="HAMP"/>
    <property type="match status" value="1"/>
</dbReference>
<dbReference type="KEGG" id="cia:BEN51_02075"/>
<reference evidence="13 14" key="1">
    <citation type="submission" date="2016-08" db="EMBL/GenBank/DDBJ databases">
        <title>Complete Genome Sequence Of The Indigo Reducing Clostridium isatidis DSM15098.</title>
        <authorList>
            <person name="Little G.T."/>
            <person name="Minton N.P."/>
        </authorList>
    </citation>
    <scope>NUCLEOTIDE SEQUENCE [LARGE SCALE GENOMIC DNA]</scope>
    <source>
        <strain evidence="13 14">DSM 15098</strain>
    </source>
</reference>
<dbReference type="InterPro" id="IPR029151">
    <property type="entry name" value="Sensor-like_sf"/>
</dbReference>
<evidence type="ECO:0000256" key="5">
    <source>
        <dbReference type="ARBA" id="ARBA00023136"/>
    </source>
</evidence>
<evidence type="ECO:0000313" key="13">
    <source>
        <dbReference type="EMBL" id="ASW42316.1"/>
    </source>
</evidence>
<dbReference type="CDD" id="cd06225">
    <property type="entry name" value="HAMP"/>
    <property type="match status" value="1"/>
</dbReference>
<feature type="transmembrane region" description="Helical" evidence="10">
    <location>
        <begin position="175"/>
        <end position="198"/>
    </location>
</feature>
<comment type="similarity">
    <text evidence="7">Belongs to the methyl-accepting chemotaxis (MCP) protein family.</text>
</comment>
<keyword evidence="4 10" id="KW-1133">Transmembrane helix</keyword>
<gene>
    <name evidence="13" type="ORF">BEN51_02075</name>
</gene>
<evidence type="ECO:0000256" key="8">
    <source>
        <dbReference type="PROSITE-ProRule" id="PRU00284"/>
    </source>
</evidence>
<dbReference type="Pfam" id="PF17202">
    <property type="entry name" value="sCache_3_3"/>
    <property type="match status" value="1"/>
</dbReference>
<feature type="domain" description="HAMP" evidence="12">
    <location>
        <begin position="200"/>
        <end position="255"/>
    </location>
</feature>
<dbReference type="PROSITE" id="PS50885">
    <property type="entry name" value="HAMP"/>
    <property type="match status" value="1"/>
</dbReference>
<dbReference type="EMBL" id="CP016786">
    <property type="protein sequence ID" value="ASW42316.1"/>
    <property type="molecule type" value="Genomic_DNA"/>
</dbReference>
<evidence type="ECO:0000256" key="1">
    <source>
        <dbReference type="ARBA" id="ARBA00004651"/>
    </source>
</evidence>
<dbReference type="InterPro" id="IPR033463">
    <property type="entry name" value="sCache_3"/>
</dbReference>
<evidence type="ECO:0000313" key="14">
    <source>
        <dbReference type="Proteomes" id="UP000264883"/>
    </source>
</evidence>
<comment type="subcellular location">
    <subcellularLocation>
        <location evidence="1">Cell membrane</location>
        <topology evidence="1">Multi-pass membrane protein</topology>
    </subcellularLocation>
</comment>
<dbReference type="GO" id="GO:0004888">
    <property type="term" value="F:transmembrane signaling receptor activity"/>
    <property type="evidence" value="ECO:0007669"/>
    <property type="project" value="InterPro"/>
</dbReference>
<dbReference type="Proteomes" id="UP000264883">
    <property type="component" value="Chromosome"/>
</dbReference>
<dbReference type="SUPFAM" id="SSF103190">
    <property type="entry name" value="Sensory domain-like"/>
    <property type="match status" value="1"/>
</dbReference>
<dbReference type="AlphaFoldDB" id="A0A343J9V8"/>
<dbReference type="Gene3D" id="1.10.287.950">
    <property type="entry name" value="Methyl-accepting chemotaxis protein"/>
    <property type="match status" value="1"/>
</dbReference>
<dbReference type="GO" id="GO:0006935">
    <property type="term" value="P:chemotaxis"/>
    <property type="evidence" value="ECO:0007669"/>
    <property type="project" value="InterPro"/>
</dbReference>
<dbReference type="PANTHER" id="PTHR32089:SF112">
    <property type="entry name" value="LYSOZYME-LIKE PROTEIN-RELATED"/>
    <property type="match status" value="1"/>
</dbReference>
<dbReference type="PANTHER" id="PTHR32089">
    <property type="entry name" value="METHYL-ACCEPTING CHEMOTAXIS PROTEIN MCPB"/>
    <property type="match status" value="1"/>
</dbReference>
<dbReference type="PRINTS" id="PR00260">
    <property type="entry name" value="CHEMTRNSDUCR"/>
</dbReference>
<name>A0A343J9V8_9CLOT</name>
<dbReference type="GO" id="GO:0005886">
    <property type="term" value="C:plasma membrane"/>
    <property type="evidence" value="ECO:0007669"/>
    <property type="project" value="UniProtKB-SubCell"/>
</dbReference>
<evidence type="ECO:0000256" key="7">
    <source>
        <dbReference type="ARBA" id="ARBA00029447"/>
    </source>
</evidence>
<evidence type="ECO:0000259" key="11">
    <source>
        <dbReference type="PROSITE" id="PS50111"/>
    </source>
</evidence>
<dbReference type="InterPro" id="IPR003660">
    <property type="entry name" value="HAMP_dom"/>
</dbReference>
<evidence type="ECO:0000256" key="4">
    <source>
        <dbReference type="ARBA" id="ARBA00022989"/>
    </source>
</evidence>
<dbReference type="RefSeq" id="WP_119864446.1">
    <property type="nucleotide sequence ID" value="NZ_CP016786.1"/>
</dbReference>
<protein>
    <recommendedName>
        <fullName evidence="15">Chemotaxis protein</fullName>
    </recommendedName>
</protein>
<feature type="transmembrane region" description="Helical" evidence="10">
    <location>
        <begin position="7"/>
        <end position="28"/>
    </location>
</feature>
<evidence type="ECO:0000256" key="3">
    <source>
        <dbReference type="ARBA" id="ARBA00022692"/>
    </source>
</evidence>
<keyword evidence="2" id="KW-1003">Cell membrane</keyword>
<dbReference type="OrthoDB" id="9814363at2"/>
<dbReference type="Gene3D" id="1.10.8.500">
    <property type="entry name" value="HAMP domain in histidine kinase"/>
    <property type="match status" value="1"/>
</dbReference>
<dbReference type="InterPro" id="IPR004090">
    <property type="entry name" value="Chemotax_Me-accpt_rcpt"/>
</dbReference>
<proteinExistence type="inferred from homology"/>
<keyword evidence="9" id="KW-0175">Coiled coil</keyword>
<dbReference type="GO" id="GO:0007165">
    <property type="term" value="P:signal transduction"/>
    <property type="evidence" value="ECO:0007669"/>
    <property type="project" value="UniProtKB-KW"/>
</dbReference>
<keyword evidence="5 10" id="KW-0472">Membrane</keyword>
<organism evidence="13 14">
    <name type="scientific">Clostridium isatidis</name>
    <dbReference type="NCBI Taxonomy" id="182773"/>
    <lineage>
        <taxon>Bacteria</taxon>
        <taxon>Bacillati</taxon>
        <taxon>Bacillota</taxon>
        <taxon>Clostridia</taxon>
        <taxon>Eubacteriales</taxon>
        <taxon>Clostridiaceae</taxon>
        <taxon>Clostridium</taxon>
    </lineage>
</organism>
<accession>A0A343J9V8</accession>
<evidence type="ECO:0000256" key="9">
    <source>
        <dbReference type="SAM" id="Coils"/>
    </source>
</evidence>
<keyword evidence="14" id="KW-1185">Reference proteome</keyword>
<dbReference type="SMART" id="SM00283">
    <property type="entry name" value="MA"/>
    <property type="match status" value="1"/>
</dbReference>
<evidence type="ECO:0000256" key="10">
    <source>
        <dbReference type="SAM" id="Phobius"/>
    </source>
</evidence>
<dbReference type="PROSITE" id="PS50111">
    <property type="entry name" value="CHEMOTAXIS_TRANSDUC_2"/>
    <property type="match status" value="1"/>
</dbReference>
<feature type="coiled-coil region" evidence="9">
    <location>
        <begin position="495"/>
        <end position="536"/>
    </location>
</feature>
<evidence type="ECO:0008006" key="15">
    <source>
        <dbReference type="Google" id="ProtNLM"/>
    </source>
</evidence>
<evidence type="ECO:0000256" key="2">
    <source>
        <dbReference type="ARBA" id="ARBA00022475"/>
    </source>
</evidence>
<keyword evidence="6 8" id="KW-0807">Transducer</keyword>